<dbReference type="EMBL" id="HAEH01000568">
    <property type="protein sequence ID" value="SBR65145.1"/>
    <property type="molecule type" value="Transcribed_RNA"/>
</dbReference>
<reference evidence="1" key="2">
    <citation type="submission" date="2016-06" db="EMBL/GenBank/DDBJ databases">
        <title>The genome of a short-lived fish provides insights into sex chromosome evolution and the genetic control of aging.</title>
        <authorList>
            <person name="Reichwald K."/>
            <person name="Felder M."/>
            <person name="Petzold A."/>
            <person name="Koch P."/>
            <person name="Groth M."/>
            <person name="Platzer M."/>
        </authorList>
    </citation>
    <scope>NUCLEOTIDE SEQUENCE</scope>
    <source>
        <tissue evidence="1">Brain</tissue>
    </source>
</reference>
<evidence type="ECO:0000313" key="1">
    <source>
        <dbReference type="EMBL" id="SBR65145.1"/>
    </source>
</evidence>
<proteinExistence type="predicted"/>
<reference evidence="1" key="1">
    <citation type="submission" date="2016-05" db="EMBL/GenBank/DDBJ databases">
        <authorList>
            <person name="Lavstsen T."/>
            <person name="Jespersen J.S."/>
        </authorList>
    </citation>
    <scope>NUCLEOTIDE SEQUENCE</scope>
    <source>
        <tissue evidence="1">Brain</tissue>
    </source>
</reference>
<organism evidence="1">
    <name type="scientific">Nothobranchius rachovii</name>
    <name type="common">bluefin notho</name>
    <dbReference type="NCBI Taxonomy" id="451742"/>
    <lineage>
        <taxon>Eukaryota</taxon>
        <taxon>Metazoa</taxon>
        <taxon>Chordata</taxon>
        <taxon>Craniata</taxon>
        <taxon>Vertebrata</taxon>
        <taxon>Euteleostomi</taxon>
        <taxon>Actinopterygii</taxon>
        <taxon>Neopterygii</taxon>
        <taxon>Teleostei</taxon>
        <taxon>Neoteleostei</taxon>
        <taxon>Acanthomorphata</taxon>
        <taxon>Ovalentaria</taxon>
        <taxon>Atherinomorphae</taxon>
        <taxon>Cyprinodontiformes</taxon>
        <taxon>Nothobranchiidae</taxon>
        <taxon>Nothobranchius</taxon>
    </lineage>
</organism>
<accession>A0A1A8N7U4</accession>
<sequence length="106" mass="12060">MVKLLGQPEKYFLDAGYRAKRFFNLEHSGSAPFWTLKSLDEFEWTTGETVQKSSSVFDSIKSLDDLLDMSTENDEPNQVEDTKAFIELLNGCLVGIELIGFSQRML</sequence>
<gene>
    <name evidence="1" type="primary">Nfu_g_1_023818</name>
</gene>
<name>A0A1A8N7U4_9TELE</name>
<protein>
    <submittedName>
        <fullName evidence="1">Uncharacterized protein</fullName>
    </submittedName>
</protein>
<dbReference type="AlphaFoldDB" id="A0A1A8N7U4"/>